<reference evidence="2 3" key="1">
    <citation type="journal article" date="2019" name="Emerg. Microbes Infect.">
        <title>Comprehensive subspecies identification of 175 nontuberculous mycobacteria species based on 7547 genomic profiles.</title>
        <authorList>
            <person name="Matsumoto Y."/>
            <person name="Kinjo T."/>
            <person name="Motooka D."/>
            <person name="Nabeya D."/>
            <person name="Jung N."/>
            <person name="Uechi K."/>
            <person name="Horii T."/>
            <person name="Iida T."/>
            <person name="Fujita J."/>
            <person name="Nakamura S."/>
        </authorList>
    </citation>
    <scope>NUCLEOTIDE SEQUENCE [LARGE SCALE GENOMIC DNA]</scope>
    <source>
        <strain evidence="2 3">JCM 6377</strain>
    </source>
</reference>
<gene>
    <name evidence="2" type="ORF">MAGR_72460</name>
</gene>
<sequence length="79" mass="8863">MPHPAATDGPSDGRRDALHRADDEQLHTEVGQDRQVDQQTINKRDRSRDNRGHPNHQLPVNYWLGSGSWQSVASALTPL</sequence>
<accession>A0A7I9WDK1</accession>
<name>A0A7I9WDK1_MYCAG</name>
<proteinExistence type="predicted"/>
<dbReference type="Proteomes" id="UP000465302">
    <property type="component" value="Unassembled WGS sequence"/>
</dbReference>
<comment type="caution">
    <text evidence="2">The sequence shown here is derived from an EMBL/GenBank/DDBJ whole genome shotgun (WGS) entry which is preliminary data.</text>
</comment>
<dbReference type="EMBL" id="BLKS01000004">
    <property type="protein sequence ID" value="GFG55805.1"/>
    <property type="molecule type" value="Genomic_DNA"/>
</dbReference>
<evidence type="ECO:0000256" key="1">
    <source>
        <dbReference type="SAM" id="MobiDB-lite"/>
    </source>
</evidence>
<feature type="region of interest" description="Disordered" evidence="1">
    <location>
        <begin position="1"/>
        <end position="63"/>
    </location>
</feature>
<feature type="compositionally biased region" description="Basic and acidic residues" evidence="1">
    <location>
        <begin position="11"/>
        <end position="52"/>
    </location>
</feature>
<organism evidence="2 3">
    <name type="scientific">Mycolicibacterium agri</name>
    <name type="common">Mycobacterium agri</name>
    <dbReference type="NCBI Taxonomy" id="36811"/>
    <lineage>
        <taxon>Bacteria</taxon>
        <taxon>Bacillati</taxon>
        <taxon>Actinomycetota</taxon>
        <taxon>Actinomycetes</taxon>
        <taxon>Mycobacteriales</taxon>
        <taxon>Mycobacteriaceae</taxon>
        <taxon>Mycolicibacterium</taxon>
    </lineage>
</organism>
<evidence type="ECO:0000313" key="2">
    <source>
        <dbReference type="EMBL" id="GFG55805.1"/>
    </source>
</evidence>
<evidence type="ECO:0000313" key="3">
    <source>
        <dbReference type="Proteomes" id="UP000465302"/>
    </source>
</evidence>
<protein>
    <submittedName>
        <fullName evidence="2">Uncharacterized protein</fullName>
    </submittedName>
</protein>
<dbReference type="AlphaFoldDB" id="A0A7I9WDK1"/>